<evidence type="ECO:0000256" key="2">
    <source>
        <dbReference type="ARBA" id="ARBA00006622"/>
    </source>
</evidence>
<comment type="caution">
    <text evidence="8">The sequence shown here is derived from an EMBL/GenBank/DDBJ whole genome shotgun (WGS) entry which is preliminary data.</text>
</comment>
<evidence type="ECO:0000256" key="3">
    <source>
        <dbReference type="ARBA" id="ARBA00013133"/>
    </source>
</evidence>
<dbReference type="GO" id="GO:0017172">
    <property type="term" value="F:cysteine dioxygenase activity"/>
    <property type="evidence" value="ECO:0007669"/>
    <property type="project" value="UniProtKB-EC"/>
</dbReference>
<dbReference type="InterPro" id="IPR012864">
    <property type="entry name" value="PCO/ADO"/>
</dbReference>
<dbReference type="CDD" id="cd20289">
    <property type="entry name" value="cupin_ADO"/>
    <property type="match status" value="1"/>
</dbReference>
<evidence type="ECO:0000256" key="6">
    <source>
        <dbReference type="ARBA" id="ARBA00023004"/>
    </source>
</evidence>
<dbReference type="Pfam" id="PF07847">
    <property type="entry name" value="PCO_ADO"/>
    <property type="match status" value="1"/>
</dbReference>
<keyword evidence="4" id="KW-0479">Metal-binding</keyword>
<evidence type="ECO:0000256" key="7">
    <source>
        <dbReference type="ARBA" id="ARBA00024284"/>
    </source>
</evidence>
<evidence type="ECO:0000256" key="5">
    <source>
        <dbReference type="ARBA" id="ARBA00023002"/>
    </source>
</evidence>
<evidence type="ECO:0000256" key="1">
    <source>
        <dbReference type="ARBA" id="ARBA00001954"/>
    </source>
</evidence>
<keyword evidence="6" id="KW-0408">Iron</keyword>
<dbReference type="AlphaFoldDB" id="A0AAD3T3M4"/>
<reference evidence="8" key="1">
    <citation type="submission" date="2023-05" db="EMBL/GenBank/DDBJ databases">
        <title>Nepenthes gracilis genome sequencing.</title>
        <authorList>
            <person name="Fukushima K."/>
        </authorList>
    </citation>
    <scope>NUCLEOTIDE SEQUENCE</scope>
    <source>
        <strain evidence="8">SING2019-196</strain>
    </source>
</reference>
<comment type="similarity">
    <text evidence="2">Belongs to the cysteine dioxygenase family.</text>
</comment>
<dbReference type="PANTHER" id="PTHR22966">
    <property type="entry name" value="2-AMINOETHANETHIOL DIOXYGENASE"/>
    <property type="match status" value="1"/>
</dbReference>
<dbReference type="InterPro" id="IPR014710">
    <property type="entry name" value="RmlC-like_jellyroll"/>
</dbReference>
<dbReference type="PANTHER" id="PTHR22966:SF63">
    <property type="entry name" value="CYSTEINE DIOXYGENASE"/>
    <property type="match status" value="1"/>
</dbReference>
<dbReference type="GO" id="GO:0070483">
    <property type="term" value="P:detection of hypoxia"/>
    <property type="evidence" value="ECO:0007669"/>
    <property type="project" value="UniProtKB-ARBA"/>
</dbReference>
<comment type="cofactor">
    <cofactor evidence="1">
        <name>Fe(2+)</name>
        <dbReference type="ChEBI" id="CHEBI:29033"/>
    </cofactor>
</comment>
<organism evidence="8 9">
    <name type="scientific">Nepenthes gracilis</name>
    <name type="common">Slender pitcher plant</name>
    <dbReference type="NCBI Taxonomy" id="150966"/>
    <lineage>
        <taxon>Eukaryota</taxon>
        <taxon>Viridiplantae</taxon>
        <taxon>Streptophyta</taxon>
        <taxon>Embryophyta</taxon>
        <taxon>Tracheophyta</taxon>
        <taxon>Spermatophyta</taxon>
        <taxon>Magnoliopsida</taxon>
        <taxon>eudicotyledons</taxon>
        <taxon>Gunneridae</taxon>
        <taxon>Pentapetalae</taxon>
        <taxon>Caryophyllales</taxon>
        <taxon>Nepenthaceae</taxon>
        <taxon>Nepenthes</taxon>
    </lineage>
</organism>
<dbReference type="EC" id="1.13.11.20" evidence="3"/>
<name>A0AAD3T3M4_NEPGR</name>
<keyword evidence="5" id="KW-0560">Oxidoreductase</keyword>
<evidence type="ECO:0000313" key="8">
    <source>
        <dbReference type="EMBL" id="GMH23013.1"/>
    </source>
</evidence>
<proteinExistence type="inferred from homology"/>
<dbReference type="InterPro" id="IPR011051">
    <property type="entry name" value="RmlC_Cupin_sf"/>
</dbReference>
<evidence type="ECO:0000256" key="4">
    <source>
        <dbReference type="ARBA" id="ARBA00022723"/>
    </source>
</evidence>
<dbReference type="Proteomes" id="UP001279734">
    <property type="component" value="Unassembled WGS sequence"/>
</dbReference>
<comment type="catalytic activity">
    <reaction evidence="7">
        <text>L-cysteine + O2 = 3-sulfino-L-alanine + H(+)</text>
        <dbReference type="Rhea" id="RHEA:20441"/>
        <dbReference type="ChEBI" id="CHEBI:15378"/>
        <dbReference type="ChEBI" id="CHEBI:15379"/>
        <dbReference type="ChEBI" id="CHEBI:35235"/>
        <dbReference type="ChEBI" id="CHEBI:61085"/>
        <dbReference type="EC" id="1.13.11.20"/>
    </reaction>
    <physiologicalReaction direction="left-to-right" evidence="7">
        <dbReference type="Rhea" id="RHEA:20442"/>
    </physiologicalReaction>
</comment>
<dbReference type="EMBL" id="BSYO01000025">
    <property type="protein sequence ID" value="GMH23013.1"/>
    <property type="molecule type" value="Genomic_DNA"/>
</dbReference>
<accession>A0AAD3T3M4</accession>
<sequence>MEGGLVQHRRENTVVGRVNVNMMGNKVIRKRSKVKKRIKRLLPICVALQELYACCRSVFNGPPSLPPSLPPHHVHALSRILDSMEPKDVGLSRDIQFFNTRNPHKENPRVICTTIYECPNFSLVLFFLPPSAVIPLHNHPGMTVFSKLLLGTMHIKSYDWVDGIGIEQSKRPSNSRLARLQVDGDFTAPCRTSVLYPNSGGNIHSFTAITPCVVLDVLGPPYSKEEGRDCSYYKDYQYNASSGKQKFADGEMVKAEEGGQYWWLEEIEVPEDSQMDRIEYLGPPIIETSC</sequence>
<dbReference type="GO" id="GO:0046872">
    <property type="term" value="F:metal ion binding"/>
    <property type="evidence" value="ECO:0007669"/>
    <property type="project" value="UniProtKB-KW"/>
</dbReference>
<evidence type="ECO:0000313" key="9">
    <source>
        <dbReference type="Proteomes" id="UP001279734"/>
    </source>
</evidence>
<dbReference type="Gene3D" id="2.60.120.10">
    <property type="entry name" value="Jelly Rolls"/>
    <property type="match status" value="1"/>
</dbReference>
<protein>
    <recommendedName>
        <fullName evidence="3">cysteine dioxygenase</fullName>
        <ecNumber evidence="3">1.13.11.20</ecNumber>
    </recommendedName>
</protein>
<keyword evidence="9" id="KW-1185">Reference proteome</keyword>
<gene>
    <name evidence="8" type="ORF">Nepgr_024856</name>
</gene>
<dbReference type="SUPFAM" id="SSF51182">
    <property type="entry name" value="RmlC-like cupins"/>
    <property type="match status" value="1"/>
</dbReference>